<evidence type="ECO:0000256" key="1">
    <source>
        <dbReference type="ARBA" id="ARBA00010928"/>
    </source>
</evidence>
<dbReference type="SUPFAM" id="SSF51735">
    <property type="entry name" value="NAD(P)-binding Rossmann-fold domains"/>
    <property type="match status" value="1"/>
</dbReference>
<accession>A0ABP7EKA1</accession>
<dbReference type="Proteomes" id="UP001500920">
    <property type="component" value="Unassembled WGS sequence"/>
</dbReference>
<dbReference type="PANTHER" id="PTHR43249">
    <property type="entry name" value="UDP-N-ACETYL-2-AMINO-2-DEOXY-D-GLUCURONATE OXIDASE"/>
    <property type="match status" value="1"/>
</dbReference>
<dbReference type="SUPFAM" id="SSF55347">
    <property type="entry name" value="Glyceraldehyde-3-phosphate dehydrogenase-like, C-terminal domain"/>
    <property type="match status" value="1"/>
</dbReference>
<dbReference type="InterPro" id="IPR036291">
    <property type="entry name" value="NAD(P)-bd_dom_sf"/>
</dbReference>
<comment type="similarity">
    <text evidence="1">Belongs to the Gfo/Idh/MocA family.</text>
</comment>
<proteinExistence type="inferred from homology"/>
<dbReference type="InterPro" id="IPR052515">
    <property type="entry name" value="Gfo/Idh/MocA_Oxidoreductase"/>
</dbReference>
<organism evidence="4 5">
    <name type="scientific">Salinicoccus jeotgali</name>
    <dbReference type="NCBI Taxonomy" id="381634"/>
    <lineage>
        <taxon>Bacteria</taxon>
        <taxon>Bacillati</taxon>
        <taxon>Bacillota</taxon>
        <taxon>Bacilli</taxon>
        <taxon>Bacillales</taxon>
        <taxon>Staphylococcaceae</taxon>
        <taxon>Salinicoccus</taxon>
    </lineage>
</organism>
<name>A0ABP7EKA1_9STAP</name>
<feature type="domain" description="Gfo/Idh/MocA-like oxidoreductase N-terminal" evidence="2">
    <location>
        <begin position="7"/>
        <end position="125"/>
    </location>
</feature>
<dbReference type="Pfam" id="PF01408">
    <property type="entry name" value="GFO_IDH_MocA"/>
    <property type="match status" value="1"/>
</dbReference>
<gene>
    <name evidence="4" type="ORF">GCM10022378_07710</name>
</gene>
<evidence type="ECO:0000259" key="3">
    <source>
        <dbReference type="Pfam" id="PF02894"/>
    </source>
</evidence>
<dbReference type="PANTHER" id="PTHR43249:SF1">
    <property type="entry name" value="D-GLUCOSIDE 3-DEHYDROGENASE"/>
    <property type="match status" value="1"/>
</dbReference>
<evidence type="ECO:0000313" key="4">
    <source>
        <dbReference type="EMBL" id="GAA3720068.1"/>
    </source>
</evidence>
<protein>
    <submittedName>
        <fullName evidence="4">Gfo/Idh/MocA family oxidoreductase</fullName>
    </submittedName>
</protein>
<feature type="domain" description="Gfo/Idh/MocA-like oxidoreductase C-terminal" evidence="3">
    <location>
        <begin position="137"/>
        <end position="345"/>
    </location>
</feature>
<dbReference type="InterPro" id="IPR004104">
    <property type="entry name" value="Gfo/Idh/MocA-like_OxRdtase_C"/>
</dbReference>
<evidence type="ECO:0000259" key="2">
    <source>
        <dbReference type="Pfam" id="PF01408"/>
    </source>
</evidence>
<dbReference type="InterPro" id="IPR000683">
    <property type="entry name" value="Gfo/Idh/MocA-like_OxRdtase_N"/>
</dbReference>
<evidence type="ECO:0000313" key="5">
    <source>
        <dbReference type="Proteomes" id="UP001500920"/>
    </source>
</evidence>
<dbReference type="EMBL" id="BAABCK010000014">
    <property type="protein sequence ID" value="GAA3720068.1"/>
    <property type="molecule type" value="Genomic_DNA"/>
</dbReference>
<keyword evidence="5" id="KW-1185">Reference proteome</keyword>
<comment type="caution">
    <text evidence="4">The sequence shown here is derived from an EMBL/GenBank/DDBJ whole genome shotgun (WGS) entry which is preliminary data.</text>
</comment>
<sequence>MLNMNKIRLGFIGVGGIATGRHIPTFRTFDEVEIAAVHDVDIKRAEKVAEELGIPGVFADIEDMYPHVDAIVICTPNKFHAELSINAMDNGKHVLCEKPMAMTTEECNAMIEAEKRNGVRLHIAYHYRYMKEAIASKKIIERGMIGDPLVVRVRGLRRRKVPGWGVFTNYDLQGGGALIDYGCHLLDMAMYLMGDVKPVEVSSTTYNHLSRTNTVNEWGHFNRDTFEVEDHVSAFIRFNNGATMLFETSWAANIPEDENHISISGTKAGLDVFNMQVNQADEDLMTTMRIDYIKVDETFSRLQAEDFISAIKYETPLTVTSEEAKEVSKIIEAIYLSSKEQRSIRL</sequence>
<dbReference type="Pfam" id="PF02894">
    <property type="entry name" value="GFO_IDH_MocA_C"/>
    <property type="match status" value="1"/>
</dbReference>
<dbReference type="Gene3D" id="3.40.50.720">
    <property type="entry name" value="NAD(P)-binding Rossmann-like Domain"/>
    <property type="match status" value="1"/>
</dbReference>
<dbReference type="Gene3D" id="3.30.360.10">
    <property type="entry name" value="Dihydrodipicolinate Reductase, domain 2"/>
    <property type="match status" value="1"/>
</dbReference>
<reference evidence="5" key="1">
    <citation type="journal article" date="2019" name="Int. J. Syst. Evol. Microbiol.">
        <title>The Global Catalogue of Microorganisms (GCM) 10K type strain sequencing project: providing services to taxonomists for standard genome sequencing and annotation.</title>
        <authorList>
            <consortium name="The Broad Institute Genomics Platform"/>
            <consortium name="The Broad Institute Genome Sequencing Center for Infectious Disease"/>
            <person name="Wu L."/>
            <person name="Ma J."/>
        </authorList>
    </citation>
    <scope>NUCLEOTIDE SEQUENCE [LARGE SCALE GENOMIC DNA]</scope>
    <source>
        <strain evidence="5">JCM 16981</strain>
    </source>
</reference>